<sequence length="286" mass="32760">MNFNFGPSLTDRQQRKVAPFSTVPFAADPDFVRSSRGKSQIAIRYSHHVRDTSPQTFVFWVYASTRARSEEAYRDLADRLELPGREHPEMDVLRLVRNWLCDEENRKWTMILDNVDDVETFFPLQGCRRDEASNEPSVSLAAYLPQSRNGSILITSRNKDVAARLAGGYNHIKEVFALDEGQGLQLLQNKLQDTSMEEDAVELLRMLDCVPLAITQAAAYINRRARMTISSYLKEFRASDKGRKNLLNWDVGDLLRDESVSNSVVTTWQMSFEHIRQERPSAADCH</sequence>
<dbReference type="EMBL" id="SWKU01000048">
    <property type="protein sequence ID" value="KAF2993771.1"/>
    <property type="molecule type" value="Genomic_DNA"/>
</dbReference>
<keyword evidence="2" id="KW-1185">Reference proteome</keyword>
<gene>
    <name evidence="1" type="ORF">E8E13_002280</name>
</gene>
<dbReference type="OrthoDB" id="20872at2759"/>
<dbReference type="Gene3D" id="3.40.50.300">
    <property type="entry name" value="P-loop containing nucleotide triphosphate hydrolases"/>
    <property type="match status" value="1"/>
</dbReference>
<dbReference type="PANTHER" id="PTHR35205">
    <property type="entry name" value="NB-ARC AND TPR DOMAIN PROTEIN"/>
    <property type="match status" value="1"/>
</dbReference>
<dbReference type="SUPFAM" id="SSF52540">
    <property type="entry name" value="P-loop containing nucleoside triphosphate hydrolases"/>
    <property type="match status" value="1"/>
</dbReference>
<dbReference type="AlphaFoldDB" id="A0A9P4T480"/>
<dbReference type="PANTHER" id="PTHR35205:SF1">
    <property type="entry name" value="ZU5 DOMAIN-CONTAINING PROTEIN"/>
    <property type="match status" value="1"/>
</dbReference>
<evidence type="ECO:0008006" key="3">
    <source>
        <dbReference type="Google" id="ProtNLM"/>
    </source>
</evidence>
<protein>
    <recommendedName>
        <fullName evidence="3">NB-ARC domain-containing protein</fullName>
    </recommendedName>
</protein>
<organism evidence="1 2">
    <name type="scientific">Curvularia kusanoi</name>
    <name type="common">Cochliobolus kusanoi</name>
    <dbReference type="NCBI Taxonomy" id="90978"/>
    <lineage>
        <taxon>Eukaryota</taxon>
        <taxon>Fungi</taxon>
        <taxon>Dikarya</taxon>
        <taxon>Ascomycota</taxon>
        <taxon>Pezizomycotina</taxon>
        <taxon>Dothideomycetes</taxon>
        <taxon>Pleosporomycetidae</taxon>
        <taxon>Pleosporales</taxon>
        <taxon>Pleosporineae</taxon>
        <taxon>Pleosporaceae</taxon>
        <taxon>Curvularia</taxon>
    </lineage>
</organism>
<reference evidence="1" key="1">
    <citation type="submission" date="2019-04" db="EMBL/GenBank/DDBJ databases">
        <title>Sequencing of skin fungus with MAO and IRED activity.</title>
        <authorList>
            <person name="Marsaioli A.J."/>
            <person name="Bonatto J.M.C."/>
            <person name="Reis Junior O."/>
        </authorList>
    </citation>
    <scope>NUCLEOTIDE SEQUENCE</scope>
    <source>
        <strain evidence="1">30M1</strain>
    </source>
</reference>
<evidence type="ECO:0000313" key="2">
    <source>
        <dbReference type="Proteomes" id="UP000801428"/>
    </source>
</evidence>
<comment type="caution">
    <text evidence="1">The sequence shown here is derived from an EMBL/GenBank/DDBJ whole genome shotgun (WGS) entry which is preliminary data.</text>
</comment>
<accession>A0A9P4T480</accession>
<evidence type="ECO:0000313" key="1">
    <source>
        <dbReference type="EMBL" id="KAF2993771.1"/>
    </source>
</evidence>
<dbReference type="InterPro" id="IPR027417">
    <property type="entry name" value="P-loop_NTPase"/>
</dbReference>
<dbReference type="Proteomes" id="UP000801428">
    <property type="component" value="Unassembled WGS sequence"/>
</dbReference>
<name>A0A9P4T480_CURKU</name>
<proteinExistence type="predicted"/>